<feature type="region of interest" description="Disordered" evidence="1">
    <location>
        <begin position="1246"/>
        <end position="1274"/>
    </location>
</feature>
<evidence type="ECO:0000256" key="1">
    <source>
        <dbReference type="SAM" id="MobiDB-lite"/>
    </source>
</evidence>
<gene>
    <name evidence="2" type="ORF">OKIOD_LOCUS8578</name>
</gene>
<feature type="compositionally biased region" description="Polar residues" evidence="1">
    <location>
        <begin position="966"/>
        <end position="975"/>
    </location>
</feature>
<proteinExistence type="predicted"/>
<name>A0ABN7SQ76_OIKDI</name>
<feature type="compositionally biased region" description="Basic and acidic residues" evidence="1">
    <location>
        <begin position="841"/>
        <end position="852"/>
    </location>
</feature>
<accession>A0ABN7SQ76</accession>
<feature type="compositionally biased region" description="Basic and acidic residues" evidence="1">
    <location>
        <begin position="913"/>
        <end position="926"/>
    </location>
</feature>
<feature type="compositionally biased region" description="Polar residues" evidence="1">
    <location>
        <begin position="887"/>
        <end position="912"/>
    </location>
</feature>
<keyword evidence="3" id="KW-1185">Reference proteome</keyword>
<feature type="region of interest" description="Disordered" evidence="1">
    <location>
        <begin position="1192"/>
        <end position="1216"/>
    </location>
</feature>
<sequence>MKGFNENIEDKSHESINFPDCQERADIFDRPNDSYDGLRAVRVLSRERSTSVSELALGETVSNSISTSVVTSNTNVSREREFDFNVNQFECERKFLDLDSGRIVGGALASGASTIEPNKGNEGDFINFEQLSRNSAHNAFENSSSSSNRSKTNHNIPGNNLFAPITNIGASEPVSLALNNPFSLQLDCDKKEILIMRKDYNLRIPSIYRKNRFHESELHLHTHYENSAADFTLPLQKLERAFIGDALRHRYVFKNSAMDFKQHIKSPVNVKLTSAQWSRCARRVAKNITGASLFYPYRDNWESTSAADTKLYSKIFSSDDSGDDYQLRFLDIPALTQNMSFEESSSCLALLESYCSLLNPHFIRRTMTEKNVDGTSRKVQKLRVITTNVQFLSPVEDHCSTDGCNQFISNILRLDELVNEAGDYQNDPGFIEYNAVDITMEYYSLWEFIAGKLYLNAGKRNDAAAEVDEINRNVNEPFNDLYEDIQVTQRARDILESRRGPIETTYADPCSYKLNDRLYYDPYGEQRFMKYNYEASRYSVKPYRLAETDLFAYTALIGVLIQAVVPYYIPSQLMSGNQSSQLANLFVDDVDCDVNAENNYTRKMKSDWRAGLKAIKRPKLVNEEMLKLEKCFCTDARNSCYSKMFQLDIFKYEVIRDHCPNCHIGYLITLAKNFHDQTDREHSKLRRIYSQPVDASIQDPPKIKTKRHALRLSLYSHIKFVQDLFSRSQSLYHSYVTKCYSVGLASLPTKSSCFQNLVGCNGYAKIDDGQLPTLCSRCLSGLNSTQNRMATILKWREPVHNAVIRKRQLQFNTLISENAEFDEIFIHDVVAKKNQRQKRKQTWETEGSEKIESNFPSAAKKSNREIKTASDKPSTSNGGNFAEKVATSGQQSPCSTTRRTTTEFYDSRSASRTGERKHTFSDDIGRQRLSPDTTPQPTVGRSGVAPSYATKSNDGRRSSFAAESDMGTTCSNTTSFAPHSVFREITTNSRIESGRFTRTMASQKESVNEPGGILSELLPQGDSRRNNVQRVNAPGTNFESVLRESSGSGTFSSFRRSLEKQPNQFPVVLPDNFSTGRDKTSSNNELGSCSYSSKTTLKLTMPECSMPENNRGAPQILPIGNRESALLQGRTLTTSSTDFLQPFQPTTNTQTGLRFARTLGIEHNERRPPTATPTYYRISNERNPIIRTASQEAPHGSLVNSHIDSPKPPSSLPSYNTAVYNRKRSEATMEIDSLVDEFKATDHIYHRQSSSSSFHSDTTHSTENKQPTEVDNETDEILNLFV</sequence>
<feature type="compositionally biased region" description="Polar residues" evidence="1">
    <location>
        <begin position="930"/>
        <end position="939"/>
    </location>
</feature>
<reference evidence="2 3" key="1">
    <citation type="submission" date="2021-04" db="EMBL/GenBank/DDBJ databases">
        <authorList>
            <person name="Bliznina A."/>
        </authorList>
    </citation>
    <scope>NUCLEOTIDE SEQUENCE [LARGE SCALE GENOMIC DNA]</scope>
</reference>
<organism evidence="2 3">
    <name type="scientific">Oikopleura dioica</name>
    <name type="common">Tunicate</name>
    <dbReference type="NCBI Taxonomy" id="34765"/>
    <lineage>
        <taxon>Eukaryota</taxon>
        <taxon>Metazoa</taxon>
        <taxon>Chordata</taxon>
        <taxon>Tunicata</taxon>
        <taxon>Appendicularia</taxon>
        <taxon>Copelata</taxon>
        <taxon>Oikopleuridae</taxon>
        <taxon>Oikopleura</taxon>
    </lineage>
</organism>
<dbReference type="EMBL" id="OU015569">
    <property type="protein sequence ID" value="CAG5100485.1"/>
    <property type="molecule type" value="Genomic_DNA"/>
</dbReference>
<dbReference type="Proteomes" id="UP001158576">
    <property type="component" value="Chromosome XSR"/>
</dbReference>
<feature type="region of interest" description="Disordered" evidence="1">
    <location>
        <begin position="835"/>
        <end position="975"/>
    </location>
</feature>
<evidence type="ECO:0000313" key="3">
    <source>
        <dbReference type="Proteomes" id="UP001158576"/>
    </source>
</evidence>
<feature type="compositionally biased region" description="Basic and acidic residues" evidence="1">
    <location>
        <begin position="1257"/>
        <end position="1268"/>
    </location>
</feature>
<evidence type="ECO:0000313" key="2">
    <source>
        <dbReference type="EMBL" id="CAG5100485.1"/>
    </source>
</evidence>
<feature type="region of interest" description="Disordered" evidence="1">
    <location>
        <begin position="1065"/>
        <end position="1088"/>
    </location>
</feature>
<protein>
    <submittedName>
        <fullName evidence="2">Oidioi.mRNA.OKI2018_I69.XSR.g17020.t1.cds</fullName>
    </submittedName>
</protein>